<comment type="similarity">
    <text evidence="3 11 12">Belongs to the iron-sulfur dependent L-serine dehydratase family.</text>
</comment>
<dbReference type="GO" id="GO:0003941">
    <property type="term" value="F:L-serine ammonia-lyase activity"/>
    <property type="evidence" value="ECO:0007669"/>
    <property type="project" value="UniProtKB-UniRule"/>
</dbReference>
<keyword evidence="9 11" id="KW-0456">Lyase</keyword>
<dbReference type="InterPro" id="IPR002912">
    <property type="entry name" value="ACT_dom"/>
</dbReference>
<name>A0A1H8DTX4_9FIRM</name>
<keyword evidence="6 11" id="KW-0479">Metal-binding</keyword>
<keyword evidence="8 11" id="KW-0411">Iron-sulfur</keyword>
<dbReference type="PANTHER" id="PTHR30182">
    <property type="entry name" value="L-SERINE DEHYDRATASE"/>
    <property type="match status" value="1"/>
</dbReference>
<dbReference type="Gene3D" id="3.30.70.260">
    <property type="match status" value="1"/>
</dbReference>
<dbReference type="OrthoDB" id="9813137at2"/>
<evidence type="ECO:0000256" key="11">
    <source>
        <dbReference type="PIRNR" id="PIRNR036692"/>
    </source>
</evidence>
<dbReference type="AlphaFoldDB" id="A0A1H8DTX4"/>
<evidence type="ECO:0000256" key="2">
    <source>
        <dbReference type="ARBA" id="ARBA00004742"/>
    </source>
</evidence>
<evidence type="ECO:0000313" key="15">
    <source>
        <dbReference type="Proteomes" id="UP000199158"/>
    </source>
</evidence>
<dbReference type="GO" id="GO:0046872">
    <property type="term" value="F:metal ion binding"/>
    <property type="evidence" value="ECO:0007669"/>
    <property type="project" value="UniProtKB-UniRule"/>
</dbReference>
<dbReference type="PANTHER" id="PTHR30182:SF12">
    <property type="entry name" value="L-SERINE DEHYDRATASE, BETA CHAIN-RELATED"/>
    <property type="match status" value="1"/>
</dbReference>
<reference evidence="14 15" key="1">
    <citation type="submission" date="2016-10" db="EMBL/GenBank/DDBJ databases">
        <authorList>
            <person name="de Groot N.N."/>
        </authorList>
    </citation>
    <scope>NUCLEOTIDE SEQUENCE [LARGE SCALE GENOMIC DNA]</scope>
    <source>
        <strain evidence="14 15">CGMCC 1.5070</strain>
    </source>
</reference>
<dbReference type="InterPro" id="IPR051318">
    <property type="entry name" value="Fe-S_L-Ser"/>
</dbReference>
<dbReference type="NCBIfam" id="TIGR00719">
    <property type="entry name" value="sda_beta"/>
    <property type="match status" value="1"/>
</dbReference>
<dbReference type="PIRSF" id="PIRSF036692">
    <property type="entry name" value="SDH_B"/>
    <property type="match status" value="1"/>
</dbReference>
<dbReference type="Proteomes" id="UP000199158">
    <property type="component" value="Unassembled WGS sequence"/>
</dbReference>
<dbReference type="InterPro" id="IPR005131">
    <property type="entry name" value="Ser_deHydtase_bsu"/>
</dbReference>
<evidence type="ECO:0000313" key="14">
    <source>
        <dbReference type="EMBL" id="SEN10314.1"/>
    </source>
</evidence>
<evidence type="ECO:0000256" key="1">
    <source>
        <dbReference type="ARBA" id="ARBA00001966"/>
    </source>
</evidence>
<evidence type="ECO:0000256" key="7">
    <source>
        <dbReference type="ARBA" id="ARBA00023004"/>
    </source>
</evidence>
<dbReference type="PROSITE" id="PS51671">
    <property type="entry name" value="ACT"/>
    <property type="match status" value="1"/>
</dbReference>
<keyword evidence="7 11" id="KW-0408">Iron</keyword>
<dbReference type="GO" id="GO:0006094">
    <property type="term" value="P:gluconeogenesis"/>
    <property type="evidence" value="ECO:0007669"/>
    <property type="project" value="UniProtKB-UniRule"/>
</dbReference>
<dbReference type="EMBL" id="FOCG01000003">
    <property type="protein sequence ID" value="SEN10314.1"/>
    <property type="molecule type" value="Genomic_DNA"/>
</dbReference>
<dbReference type="InterPro" id="IPR045865">
    <property type="entry name" value="ACT-like_dom_sf"/>
</dbReference>
<keyword evidence="5 11" id="KW-0004">4Fe-4S</keyword>
<proteinExistence type="inferred from homology"/>
<dbReference type="RefSeq" id="WP_092756186.1">
    <property type="nucleotide sequence ID" value="NZ_FOCG01000003.1"/>
</dbReference>
<dbReference type="CDD" id="cd04903">
    <property type="entry name" value="ACT_LSD"/>
    <property type="match status" value="1"/>
</dbReference>
<comment type="pathway">
    <text evidence="2 11">Carbohydrate biosynthesis; gluconeogenesis.</text>
</comment>
<dbReference type="SUPFAM" id="SSF143548">
    <property type="entry name" value="Serine metabolism enzymes domain"/>
    <property type="match status" value="1"/>
</dbReference>
<dbReference type="STRING" id="474960.SAMN05216180_2779"/>
<evidence type="ECO:0000256" key="8">
    <source>
        <dbReference type="ARBA" id="ARBA00023014"/>
    </source>
</evidence>
<dbReference type="GO" id="GO:0051539">
    <property type="term" value="F:4 iron, 4 sulfur cluster binding"/>
    <property type="evidence" value="ECO:0007669"/>
    <property type="project" value="UniProtKB-UniRule"/>
</dbReference>
<protein>
    <recommendedName>
        <fullName evidence="11">L-serine deaminase</fullName>
    </recommendedName>
</protein>
<dbReference type="FunFam" id="3.30.70.260:FF:000008">
    <property type="entry name" value="D-3-phosphoglycerate dehydrogenase, chloroplastic"/>
    <property type="match status" value="1"/>
</dbReference>
<keyword evidence="15" id="KW-1185">Reference proteome</keyword>
<evidence type="ECO:0000256" key="4">
    <source>
        <dbReference type="ARBA" id="ARBA00022432"/>
    </source>
</evidence>
<dbReference type="Pfam" id="PF03315">
    <property type="entry name" value="SDH_beta"/>
    <property type="match status" value="1"/>
</dbReference>
<evidence type="ECO:0000256" key="6">
    <source>
        <dbReference type="ARBA" id="ARBA00022723"/>
    </source>
</evidence>
<sequence length="222" mass="24242">MKEISIFDVIGPNMIGPSSSHTAGALRISLMAGKLVRERIVKVEFTLYGSFAKTYKGHGTDRALVAGILGFGTEDARIKDSFLHADDAGLQYIFTVNESEKDLHPNTVDIAITSESGTLTTVRGISIGGGNSKIERINGVHVSLSGNYNTLLIRQLDKPGVVASITKILSEYQINIAFMRMYRENKGKTAYTIIEVDGDIPEEAAEKIETNQYIESAMLIQI</sequence>
<evidence type="ECO:0000256" key="5">
    <source>
        <dbReference type="ARBA" id="ARBA00022485"/>
    </source>
</evidence>
<gene>
    <name evidence="14" type="ORF">SAMN05216180_2779</name>
</gene>
<evidence type="ECO:0000256" key="9">
    <source>
        <dbReference type="ARBA" id="ARBA00023239"/>
    </source>
</evidence>
<dbReference type="InterPro" id="IPR029009">
    <property type="entry name" value="ASB_dom_sf"/>
</dbReference>
<keyword evidence="4 11" id="KW-0312">Gluconeogenesis</keyword>
<dbReference type="SUPFAM" id="SSF55021">
    <property type="entry name" value="ACT-like"/>
    <property type="match status" value="1"/>
</dbReference>
<organism evidence="14 15">
    <name type="scientific">Hydrogenoanaerobacterium saccharovorans</name>
    <dbReference type="NCBI Taxonomy" id="474960"/>
    <lineage>
        <taxon>Bacteria</taxon>
        <taxon>Bacillati</taxon>
        <taxon>Bacillota</taxon>
        <taxon>Clostridia</taxon>
        <taxon>Eubacteriales</taxon>
        <taxon>Oscillospiraceae</taxon>
        <taxon>Hydrogenoanaerobacterium</taxon>
    </lineage>
</organism>
<evidence type="ECO:0000259" key="13">
    <source>
        <dbReference type="PROSITE" id="PS51671"/>
    </source>
</evidence>
<evidence type="ECO:0000256" key="3">
    <source>
        <dbReference type="ARBA" id="ARBA00008636"/>
    </source>
</evidence>
<feature type="domain" description="ACT" evidence="13">
    <location>
        <begin position="150"/>
        <end position="222"/>
    </location>
</feature>
<evidence type="ECO:0000256" key="12">
    <source>
        <dbReference type="RuleBase" id="RU366059"/>
    </source>
</evidence>
<comment type="cofactor">
    <cofactor evidence="1 12">
        <name>[4Fe-4S] cluster</name>
        <dbReference type="ChEBI" id="CHEBI:49883"/>
    </cofactor>
</comment>
<accession>A0A1H8DTX4</accession>
<dbReference type="Gene3D" id="3.30.1330.90">
    <property type="entry name" value="D-3-phosphoglycerate dehydrogenase, domain 3"/>
    <property type="match status" value="1"/>
</dbReference>
<evidence type="ECO:0000256" key="10">
    <source>
        <dbReference type="ARBA" id="ARBA00049406"/>
    </source>
</evidence>
<dbReference type="UniPathway" id="UPA00138"/>
<dbReference type="Pfam" id="PF01842">
    <property type="entry name" value="ACT"/>
    <property type="match status" value="1"/>
</dbReference>
<dbReference type="InterPro" id="IPR004643">
    <property type="entry name" value="Fe-S_L-Ser_bsu"/>
</dbReference>
<comment type="catalytic activity">
    <reaction evidence="10 11 12">
        <text>L-serine = pyruvate + NH4(+)</text>
        <dbReference type="Rhea" id="RHEA:19169"/>
        <dbReference type="ChEBI" id="CHEBI:15361"/>
        <dbReference type="ChEBI" id="CHEBI:28938"/>
        <dbReference type="ChEBI" id="CHEBI:33384"/>
        <dbReference type="EC" id="4.3.1.17"/>
    </reaction>
</comment>